<accession>A0A511YX02</accession>
<dbReference type="InterPro" id="IPR050834">
    <property type="entry name" value="Glycosyltransf_2"/>
</dbReference>
<reference evidence="6 7" key="1">
    <citation type="submission" date="2019-07" db="EMBL/GenBank/DDBJ databases">
        <title>Whole genome shotgun sequence of Actinotalea fermentans NBRC 105374.</title>
        <authorList>
            <person name="Hosoyama A."/>
            <person name="Uohara A."/>
            <person name="Ohji S."/>
            <person name="Ichikawa N."/>
        </authorList>
    </citation>
    <scope>NUCLEOTIDE SEQUENCE [LARGE SCALE GENOMIC DNA]</scope>
    <source>
        <strain evidence="6 7">NBRC 105374</strain>
    </source>
</reference>
<keyword evidence="2" id="KW-0328">Glycosyltransferase</keyword>
<evidence type="ECO:0000313" key="6">
    <source>
        <dbReference type="EMBL" id="GEN79725.1"/>
    </source>
</evidence>
<feature type="domain" description="Glycosyltransferase 2-like" evidence="5">
    <location>
        <begin position="83"/>
        <end position="202"/>
    </location>
</feature>
<dbReference type="GO" id="GO:0016757">
    <property type="term" value="F:glycosyltransferase activity"/>
    <property type="evidence" value="ECO:0007669"/>
    <property type="project" value="UniProtKB-KW"/>
</dbReference>
<keyword evidence="3" id="KW-0808">Transferase</keyword>
<protein>
    <recommendedName>
        <fullName evidence="5">Glycosyltransferase 2-like domain-containing protein</fullName>
    </recommendedName>
</protein>
<evidence type="ECO:0000256" key="3">
    <source>
        <dbReference type="ARBA" id="ARBA00022679"/>
    </source>
</evidence>
<feature type="region of interest" description="Disordered" evidence="4">
    <location>
        <begin position="285"/>
        <end position="307"/>
    </location>
</feature>
<evidence type="ECO:0000256" key="1">
    <source>
        <dbReference type="ARBA" id="ARBA00006739"/>
    </source>
</evidence>
<dbReference type="SUPFAM" id="SSF53448">
    <property type="entry name" value="Nucleotide-diphospho-sugar transferases"/>
    <property type="match status" value="1"/>
</dbReference>
<name>A0A511YX02_9CELL</name>
<dbReference type="Proteomes" id="UP000321484">
    <property type="component" value="Unassembled WGS sequence"/>
</dbReference>
<dbReference type="Pfam" id="PF00535">
    <property type="entry name" value="Glycos_transf_2"/>
    <property type="match status" value="1"/>
</dbReference>
<dbReference type="AlphaFoldDB" id="A0A511YX02"/>
<dbReference type="PANTHER" id="PTHR43685:SF5">
    <property type="entry name" value="GLYCOSYLTRANSFERASE EPSE-RELATED"/>
    <property type="match status" value="1"/>
</dbReference>
<evidence type="ECO:0000256" key="4">
    <source>
        <dbReference type="SAM" id="MobiDB-lite"/>
    </source>
</evidence>
<proteinExistence type="inferred from homology"/>
<dbReference type="EMBL" id="BJYK01000004">
    <property type="protein sequence ID" value="GEN79725.1"/>
    <property type="molecule type" value="Genomic_DNA"/>
</dbReference>
<evidence type="ECO:0000313" key="7">
    <source>
        <dbReference type="Proteomes" id="UP000321484"/>
    </source>
</evidence>
<comment type="similarity">
    <text evidence="1">Belongs to the glycosyltransferase 2 family.</text>
</comment>
<evidence type="ECO:0000256" key="2">
    <source>
        <dbReference type="ARBA" id="ARBA00022676"/>
    </source>
</evidence>
<dbReference type="CDD" id="cd00761">
    <property type="entry name" value="Glyco_tranf_GTA_type"/>
    <property type="match status" value="1"/>
</dbReference>
<comment type="caution">
    <text evidence="6">The sequence shown here is derived from an EMBL/GenBank/DDBJ whole genome shotgun (WGS) entry which is preliminary data.</text>
</comment>
<dbReference type="InterPro" id="IPR029044">
    <property type="entry name" value="Nucleotide-diphossugar_trans"/>
</dbReference>
<sequence length="307" mass="34408">MRGEDGCLAASRPDEEGHHMPAAHLLRPLRRAVRARFGVWPVYESFNKVVRSPGAARAFVTERREIARLRRELGPRRAEVVTVVPTYRRPESLVRAVDSALAQDVADHVVVVVDDGAGTPPLPDDDRVVVASLSRHTGHSGLVRNVGLGIVDSTYASFLDDDNTWRPDHLRTALVALDEADVVYTAVDRVLPDGRLMDVLSQPFDRDLMRDKAFVDTNAIVARRDRGVRFSRIRRRRGVRPPVDWEFVWRLSRRRTTVHVPERTVRYAVNPGSYFTSWDVPRQRSAADRGPAHAASAGTPLPAERNG</sequence>
<organism evidence="6 7">
    <name type="scientific">Actinotalea fermentans</name>
    <dbReference type="NCBI Taxonomy" id="43671"/>
    <lineage>
        <taxon>Bacteria</taxon>
        <taxon>Bacillati</taxon>
        <taxon>Actinomycetota</taxon>
        <taxon>Actinomycetes</taxon>
        <taxon>Micrococcales</taxon>
        <taxon>Cellulomonadaceae</taxon>
        <taxon>Actinotalea</taxon>
    </lineage>
</organism>
<dbReference type="InterPro" id="IPR001173">
    <property type="entry name" value="Glyco_trans_2-like"/>
</dbReference>
<evidence type="ECO:0000259" key="5">
    <source>
        <dbReference type="Pfam" id="PF00535"/>
    </source>
</evidence>
<gene>
    <name evidence="6" type="ORF">AFE02nite_14590</name>
</gene>
<dbReference type="PANTHER" id="PTHR43685">
    <property type="entry name" value="GLYCOSYLTRANSFERASE"/>
    <property type="match status" value="1"/>
</dbReference>
<keyword evidence="7" id="KW-1185">Reference proteome</keyword>
<dbReference type="Gene3D" id="3.90.550.10">
    <property type="entry name" value="Spore Coat Polysaccharide Biosynthesis Protein SpsA, Chain A"/>
    <property type="match status" value="1"/>
</dbReference>